<protein>
    <recommendedName>
        <fullName evidence="5">HTH myb-type domain-containing protein</fullName>
    </recommendedName>
</protein>
<dbReference type="EMBL" id="JAUJYO010000021">
    <property type="protein sequence ID" value="KAK1284432.1"/>
    <property type="molecule type" value="Genomic_DNA"/>
</dbReference>
<dbReference type="CDD" id="cd00167">
    <property type="entry name" value="SANT"/>
    <property type="match status" value="1"/>
</dbReference>
<evidence type="ECO:0000256" key="3">
    <source>
        <dbReference type="ARBA" id="ARBA00023163"/>
    </source>
</evidence>
<evidence type="ECO:0000313" key="7">
    <source>
        <dbReference type="Proteomes" id="UP001180020"/>
    </source>
</evidence>
<gene>
    <name evidence="6" type="ORF">QJS10_CPB21g01225</name>
</gene>
<feature type="domain" description="HTH myb-type" evidence="5">
    <location>
        <begin position="38"/>
        <end position="94"/>
    </location>
</feature>
<dbReference type="NCBIfam" id="TIGR01557">
    <property type="entry name" value="myb_SHAQKYF"/>
    <property type="match status" value="1"/>
</dbReference>
<dbReference type="GO" id="GO:0006355">
    <property type="term" value="P:regulation of DNA-templated transcription"/>
    <property type="evidence" value="ECO:0007669"/>
    <property type="project" value="UniProtKB-ARBA"/>
</dbReference>
<evidence type="ECO:0000259" key="5">
    <source>
        <dbReference type="PROSITE" id="PS51294"/>
    </source>
</evidence>
<keyword evidence="4" id="KW-0539">Nucleus</keyword>
<dbReference type="InterPro" id="IPR001005">
    <property type="entry name" value="SANT/Myb"/>
</dbReference>
<keyword evidence="3" id="KW-0804">Transcription</keyword>
<keyword evidence="2" id="KW-0238">DNA-binding</keyword>
<dbReference type="Gene3D" id="1.10.10.60">
    <property type="entry name" value="Homeodomain-like"/>
    <property type="match status" value="1"/>
</dbReference>
<dbReference type="InterPro" id="IPR052245">
    <property type="entry name" value="Plant_Stress_Dev_TF"/>
</dbReference>
<dbReference type="GO" id="GO:0003677">
    <property type="term" value="F:DNA binding"/>
    <property type="evidence" value="ECO:0007669"/>
    <property type="project" value="UniProtKB-KW"/>
</dbReference>
<keyword evidence="7" id="KW-1185">Reference proteome</keyword>
<dbReference type="PROSITE" id="PS51294">
    <property type="entry name" value="HTH_MYB"/>
    <property type="match status" value="1"/>
</dbReference>
<keyword evidence="1" id="KW-0805">Transcription regulation</keyword>
<name>A0AAV9C6P2_ACOCL</name>
<dbReference type="AlphaFoldDB" id="A0AAV9C6P2"/>
<dbReference type="Proteomes" id="UP001180020">
    <property type="component" value="Unassembled WGS sequence"/>
</dbReference>
<evidence type="ECO:0000313" key="6">
    <source>
        <dbReference type="EMBL" id="KAK1284432.1"/>
    </source>
</evidence>
<dbReference type="InterPro" id="IPR009057">
    <property type="entry name" value="Homeodomain-like_sf"/>
</dbReference>
<reference evidence="6" key="1">
    <citation type="journal article" date="2023" name="Nat. Commun.">
        <title>Diploid and tetraploid genomes of Acorus and the evolution of monocots.</title>
        <authorList>
            <person name="Ma L."/>
            <person name="Liu K.W."/>
            <person name="Li Z."/>
            <person name="Hsiao Y.Y."/>
            <person name="Qi Y."/>
            <person name="Fu T."/>
            <person name="Tang G.D."/>
            <person name="Zhang D."/>
            <person name="Sun W.H."/>
            <person name="Liu D.K."/>
            <person name="Li Y."/>
            <person name="Chen G.Z."/>
            <person name="Liu X.D."/>
            <person name="Liao X.Y."/>
            <person name="Jiang Y.T."/>
            <person name="Yu X."/>
            <person name="Hao Y."/>
            <person name="Huang J."/>
            <person name="Zhao X.W."/>
            <person name="Ke S."/>
            <person name="Chen Y.Y."/>
            <person name="Wu W.L."/>
            <person name="Hsu J.L."/>
            <person name="Lin Y.F."/>
            <person name="Huang M.D."/>
            <person name="Li C.Y."/>
            <person name="Huang L."/>
            <person name="Wang Z.W."/>
            <person name="Zhao X."/>
            <person name="Zhong W.Y."/>
            <person name="Peng D.H."/>
            <person name="Ahmad S."/>
            <person name="Lan S."/>
            <person name="Zhang J.S."/>
            <person name="Tsai W.C."/>
            <person name="Van de Peer Y."/>
            <person name="Liu Z.J."/>
        </authorList>
    </citation>
    <scope>NUCLEOTIDE SEQUENCE</scope>
    <source>
        <strain evidence="6">CP</strain>
    </source>
</reference>
<dbReference type="InterPro" id="IPR006447">
    <property type="entry name" value="Myb_dom_plants"/>
</dbReference>
<comment type="caution">
    <text evidence="6">The sequence shown here is derived from an EMBL/GenBank/DDBJ whole genome shotgun (WGS) entry which is preliminary data.</text>
</comment>
<evidence type="ECO:0000256" key="1">
    <source>
        <dbReference type="ARBA" id="ARBA00023015"/>
    </source>
</evidence>
<dbReference type="PANTHER" id="PTHR44191:SF62">
    <property type="entry name" value="OS04G0341900 PROTEIN"/>
    <property type="match status" value="1"/>
</dbReference>
<sequence>MIDLNTYPASSDVPLLSLYLSIPPSDNHNYHSNNSVPKKKRVSVAWTKDKHMRFLEGLQAFGSGKWTGIARDYVITRNTTQAASHAQKHFHYQSQSVSRWCMRPAF</sequence>
<reference evidence="6" key="2">
    <citation type="submission" date="2023-06" db="EMBL/GenBank/DDBJ databases">
        <authorList>
            <person name="Ma L."/>
            <person name="Liu K.-W."/>
            <person name="Li Z."/>
            <person name="Hsiao Y.-Y."/>
            <person name="Qi Y."/>
            <person name="Fu T."/>
            <person name="Tang G."/>
            <person name="Zhang D."/>
            <person name="Sun W.-H."/>
            <person name="Liu D.-K."/>
            <person name="Li Y."/>
            <person name="Chen G.-Z."/>
            <person name="Liu X.-D."/>
            <person name="Liao X.-Y."/>
            <person name="Jiang Y.-T."/>
            <person name="Yu X."/>
            <person name="Hao Y."/>
            <person name="Huang J."/>
            <person name="Zhao X.-W."/>
            <person name="Ke S."/>
            <person name="Chen Y.-Y."/>
            <person name="Wu W.-L."/>
            <person name="Hsu J.-L."/>
            <person name="Lin Y.-F."/>
            <person name="Huang M.-D."/>
            <person name="Li C.-Y."/>
            <person name="Huang L."/>
            <person name="Wang Z.-W."/>
            <person name="Zhao X."/>
            <person name="Zhong W.-Y."/>
            <person name="Peng D.-H."/>
            <person name="Ahmad S."/>
            <person name="Lan S."/>
            <person name="Zhang J.-S."/>
            <person name="Tsai W.-C."/>
            <person name="Van De Peer Y."/>
            <person name="Liu Z.-J."/>
        </authorList>
    </citation>
    <scope>NUCLEOTIDE SEQUENCE</scope>
    <source>
        <strain evidence="6">CP</strain>
        <tissue evidence="6">Leaves</tissue>
    </source>
</reference>
<evidence type="ECO:0000256" key="2">
    <source>
        <dbReference type="ARBA" id="ARBA00023125"/>
    </source>
</evidence>
<evidence type="ECO:0000256" key="4">
    <source>
        <dbReference type="ARBA" id="ARBA00023242"/>
    </source>
</evidence>
<dbReference type="SUPFAM" id="SSF46689">
    <property type="entry name" value="Homeodomain-like"/>
    <property type="match status" value="1"/>
</dbReference>
<organism evidence="6 7">
    <name type="scientific">Acorus calamus</name>
    <name type="common">Sweet flag</name>
    <dbReference type="NCBI Taxonomy" id="4465"/>
    <lineage>
        <taxon>Eukaryota</taxon>
        <taxon>Viridiplantae</taxon>
        <taxon>Streptophyta</taxon>
        <taxon>Embryophyta</taxon>
        <taxon>Tracheophyta</taxon>
        <taxon>Spermatophyta</taxon>
        <taxon>Magnoliopsida</taxon>
        <taxon>Liliopsida</taxon>
        <taxon>Acoraceae</taxon>
        <taxon>Acorus</taxon>
    </lineage>
</organism>
<dbReference type="InterPro" id="IPR017930">
    <property type="entry name" value="Myb_dom"/>
</dbReference>
<proteinExistence type="predicted"/>
<dbReference type="PANTHER" id="PTHR44191">
    <property type="entry name" value="TRANSCRIPTION FACTOR KUA1"/>
    <property type="match status" value="1"/>
</dbReference>
<accession>A0AAV9C6P2</accession>